<sequence>MRTIELFRLETPYRETLVVEGFAFGPAAADARASVAIVGALRGNEMQQAFICANVVKRLRALEDAGALADVGILVIPVVNSFSMNIAHRFWPMDNTDINRMFPGYDAGETTQRIAAGLFDVIKDATYGIQLASYYLPGEFEPHVRITDTGVVDLAETRRLADLFGFPYALLKQPAPFDTTTLNYNWQVWGVRAFSLFSSVVDRISAGPADFVVDCIMRFLEGIGAIRPELAPAPPADAPAPCEAPAVPEAPVAPAGAQDVSRETAGNGEGAAPAPLRTGMRTGWEVSPRGPYETAFCREDALVNVRTSRAGFFKRVAAIGQRVEEGDALARILSTEDCEVIETLRAPVAGTVFFRHEAALINGETIAFKVMPA</sequence>
<gene>
    <name evidence="7" type="ORF">LPT13_00735</name>
</gene>
<keyword evidence="4" id="KW-0862">Zinc</keyword>
<evidence type="ECO:0000256" key="2">
    <source>
        <dbReference type="ARBA" id="ARBA00022723"/>
    </source>
</evidence>
<keyword evidence="8" id="KW-1185">Reference proteome</keyword>
<evidence type="ECO:0000313" key="8">
    <source>
        <dbReference type="Proteomes" id="UP001430755"/>
    </source>
</evidence>
<evidence type="ECO:0000256" key="5">
    <source>
        <dbReference type="SAM" id="MobiDB-lite"/>
    </source>
</evidence>
<feature type="compositionally biased region" description="Low complexity" evidence="5">
    <location>
        <begin position="239"/>
        <end position="255"/>
    </location>
</feature>
<feature type="domain" description="Succinylglutamate desuccinylase/Aspartoacylase catalytic" evidence="6">
    <location>
        <begin position="34"/>
        <end position="119"/>
    </location>
</feature>
<feature type="region of interest" description="Disordered" evidence="5">
    <location>
        <begin position="234"/>
        <end position="283"/>
    </location>
</feature>
<dbReference type="InterPro" id="IPR053138">
    <property type="entry name" value="N-alpha-Ac-DABA_deacetylase"/>
</dbReference>
<dbReference type="PANTHER" id="PTHR37326">
    <property type="entry name" value="BLL3975 PROTEIN"/>
    <property type="match status" value="1"/>
</dbReference>
<evidence type="ECO:0000256" key="3">
    <source>
        <dbReference type="ARBA" id="ARBA00022801"/>
    </source>
</evidence>
<dbReference type="EMBL" id="JAJMLW010000001">
    <property type="protein sequence ID" value="MCI2240885.1"/>
    <property type="molecule type" value="Genomic_DNA"/>
</dbReference>
<accession>A0ABS9WE86</accession>
<name>A0ABS9WE86_9ACTN</name>
<dbReference type="Gene3D" id="3.40.630.10">
    <property type="entry name" value="Zn peptidases"/>
    <property type="match status" value="2"/>
</dbReference>
<dbReference type="InterPro" id="IPR055438">
    <property type="entry name" value="AstE_AspA_cat"/>
</dbReference>
<keyword evidence="2" id="KW-0479">Metal-binding</keyword>
<dbReference type="Pfam" id="PF24827">
    <property type="entry name" value="AstE_AspA_cat"/>
    <property type="match status" value="1"/>
</dbReference>
<proteinExistence type="predicted"/>
<reference evidence="7" key="1">
    <citation type="submission" date="2021-11" db="EMBL/GenBank/DDBJ databases">
        <title>A Novel Adlercreutzia Species, isolated from a Allomyrina dichotoma larva feces.</title>
        <authorList>
            <person name="Suh M.K."/>
        </authorList>
    </citation>
    <scope>NUCLEOTIDE SEQUENCE</scope>
    <source>
        <strain evidence="7">JBNU-10</strain>
    </source>
</reference>
<protein>
    <submittedName>
        <fullName evidence="7">M14 family metallopeptidase</fullName>
    </submittedName>
</protein>
<evidence type="ECO:0000256" key="4">
    <source>
        <dbReference type="ARBA" id="ARBA00022833"/>
    </source>
</evidence>
<organism evidence="7 8">
    <name type="scientific">Adlercreutzia faecimuris</name>
    <dbReference type="NCBI Taxonomy" id="2897341"/>
    <lineage>
        <taxon>Bacteria</taxon>
        <taxon>Bacillati</taxon>
        <taxon>Actinomycetota</taxon>
        <taxon>Coriobacteriia</taxon>
        <taxon>Eggerthellales</taxon>
        <taxon>Eggerthellaceae</taxon>
        <taxon>Adlercreutzia</taxon>
    </lineage>
</organism>
<comment type="caution">
    <text evidence="7">The sequence shown here is derived from an EMBL/GenBank/DDBJ whole genome shotgun (WGS) entry which is preliminary data.</text>
</comment>
<dbReference type="PANTHER" id="PTHR37326:SF1">
    <property type="entry name" value="BLL3975 PROTEIN"/>
    <property type="match status" value="1"/>
</dbReference>
<evidence type="ECO:0000313" key="7">
    <source>
        <dbReference type="EMBL" id="MCI2240885.1"/>
    </source>
</evidence>
<dbReference type="SUPFAM" id="SSF53187">
    <property type="entry name" value="Zn-dependent exopeptidases"/>
    <property type="match status" value="1"/>
</dbReference>
<dbReference type="Proteomes" id="UP001430755">
    <property type="component" value="Unassembled WGS sequence"/>
</dbReference>
<comment type="cofactor">
    <cofactor evidence="1">
        <name>Zn(2+)</name>
        <dbReference type="ChEBI" id="CHEBI:29105"/>
    </cofactor>
</comment>
<dbReference type="CDD" id="cd06253">
    <property type="entry name" value="M14_ASTE_ASPA-like"/>
    <property type="match status" value="1"/>
</dbReference>
<dbReference type="RefSeq" id="WP_242162537.1">
    <property type="nucleotide sequence ID" value="NZ_JAJMLW010000001.1"/>
</dbReference>
<keyword evidence="3" id="KW-0378">Hydrolase</keyword>
<evidence type="ECO:0000259" key="6">
    <source>
        <dbReference type="Pfam" id="PF24827"/>
    </source>
</evidence>
<evidence type="ECO:0000256" key="1">
    <source>
        <dbReference type="ARBA" id="ARBA00001947"/>
    </source>
</evidence>